<dbReference type="GO" id="GO:0008184">
    <property type="term" value="F:glycogen phosphorylase activity"/>
    <property type="evidence" value="ECO:0007669"/>
    <property type="project" value="InterPro"/>
</dbReference>
<evidence type="ECO:0000313" key="16">
    <source>
        <dbReference type="Proteomes" id="UP000319859"/>
    </source>
</evidence>
<feature type="compositionally biased region" description="Pro residues" evidence="14">
    <location>
        <begin position="55"/>
        <end position="67"/>
    </location>
</feature>
<feature type="modified residue" description="N6-(pyridoxal phosphate)lysine" evidence="12">
    <location>
        <position position="723"/>
    </location>
</feature>
<dbReference type="InterPro" id="IPR000811">
    <property type="entry name" value="Glyco_trans_35"/>
</dbReference>
<dbReference type="InterPro" id="IPR011833">
    <property type="entry name" value="Glycg_phsphrylas"/>
</dbReference>
<dbReference type="EC" id="2.4.1.1" evidence="13"/>
<dbReference type="InterPro" id="IPR035090">
    <property type="entry name" value="Pyridoxal_P_attach_site"/>
</dbReference>
<comment type="cofactor">
    <cofactor evidence="2 13">
        <name>pyridoxal 5'-phosphate</name>
        <dbReference type="ChEBI" id="CHEBI:597326"/>
    </cofactor>
</comment>
<dbReference type="Proteomes" id="UP000319859">
    <property type="component" value="Unassembled WGS sequence"/>
</dbReference>
<dbReference type="SUPFAM" id="SSF53756">
    <property type="entry name" value="UDP-Glycosyltransferase/glycogen phosphorylase"/>
    <property type="match status" value="1"/>
</dbReference>
<evidence type="ECO:0000256" key="10">
    <source>
        <dbReference type="ARBA" id="ARBA00023277"/>
    </source>
</evidence>
<reference evidence="15 16" key="1">
    <citation type="submission" date="2019-06" db="EMBL/GenBank/DDBJ databases">
        <title>Genomic Encyclopedia of Type Strains, Phase IV (KMG-V): Genome sequencing to study the core and pangenomes of soil and plant-associated prokaryotes.</title>
        <authorList>
            <person name="Whitman W."/>
        </authorList>
    </citation>
    <scope>NUCLEOTIDE SEQUENCE [LARGE SCALE GENOMIC DNA]</scope>
    <source>
        <strain evidence="15 16">BR 11880</strain>
    </source>
</reference>
<dbReference type="Gene3D" id="3.40.50.2000">
    <property type="entry name" value="Glycogen Phosphorylase B"/>
    <property type="match status" value="2"/>
</dbReference>
<name>A0A560FA07_9PROT</name>
<keyword evidence="9 12" id="KW-0663">Pyridoxal phosphate</keyword>
<proteinExistence type="inferred from homology"/>
<dbReference type="PANTHER" id="PTHR11468">
    <property type="entry name" value="GLYCOGEN PHOSPHORYLASE"/>
    <property type="match status" value="1"/>
</dbReference>
<evidence type="ECO:0000256" key="14">
    <source>
        <dbReference type="SAM" id="MobiDB-lite"/>
    </source>
</evidence>
<keyword evidence="10 13" id="KW-0119">Carbohydrate metabolism</keyword>
<evidence type="ECO:0000256" key="5">
    <source>
        <dbReference type="ARBA" id="ARBA00022490"/>
    </source>
</evidence>
<evidence type="ECO:0000256" key="12">
    <source>
        <dbReference type="PIRSR" id="PIRSR000460-1"/>
    </source>
</evidence>
<dbReference type="GO" id="GO:0005737">
    <property type="term" value="C:cytoplasm"/>
    <property type="evidence" value="ECO:0007669"/>
    <property type="project" value="UniProtKB-SubCell"/>
</dbReference>
<gene>
    <name evidence="15" type="ORF">FBZ89_11095</name>
</gene>
<comment type="caution">
    <text evidence="15">The sequence shown here is derived from an EMBL/GenBank/DDBJ whole genome shotgun (WGS) entry which is preliminary data.</text>
</comment>
<dbReference type="PIRSF" id="PIRSF000460">
    <property type="entry name" value="Pprylas_GlgP"/>
    <property type="match status" value="1"/>
</dbReference>
<evidence type="ECO:0000256" key="13">
    <source>
        <dbReference type="RuleBase" id="RU000587"/>
    </source>
</evidence>
<evidence type="ECO:0000313" key="15">
    <source>
        <dbReference type="EMBL" id="TWB18449.1"/>
    </source>
</evidence>
<comment type="function">
    <text evidence="13">Allosteric enzyme that catalyzes the rate-limiting step in glycogen catabolism, the phosphorolytic cleavage of glycogen to produce glucose-1-phosphate, and plays a central role in maintaining cellular and organismal glucose homeostasis.</text>
</comment>
<evidence type="ECO:0000256" key="4">
    <source>
        <dbReference type="ARBA" id="ARBA00006047"/>
    </source>
</evidence>
<evidence type="ECO:0000256" key="2">
    <source>
        <dbReference type="ARBA" id="ARBA00001933"/>
    </source>
</evidence>
<feature type="region of interest" description="Disordered" evidence="14">
    <location>
        <begin position="29"/>
        <end position="69"/>
    </location>
</feature>
<dbReference type="FunFam" id="3.40.50.2000:FF:000003">
    <property type="entry name" value="Alpha-1,4 glucan phosphorylase"/>
    <property type="match status" value="1"/>
</dbReference>
<dbReference type="EMBL" id="VITN01000010">
    <property type="protein sequence ID" value="TWB18449.1"/>
    <property type="molecule type" value="Genomic_DNA"/>
</dbReference>
<evidence type="ECO:0000256" key="7">
    <source>
        <dbReference type="ARBA" id="ARBA00022676"/>
    </source>
</evidence>
<dbReference type="FunFam" id="3.40.50.2000:FF:000153">
    <property type="entry name" value="Alpha-1,4 glucan phosphorylase"/>
    <property type="match status" value="1"/>
</dbReference>
<dbReference type="GO" id="GO:0030170">
    <property type="term" value="F:pyridoxal phosphate binding"/>
    <property type="evidence" value="ECO:0007669"/>
    <property type="project" value="InterPro"/>
</dbReference>
<evidence type="ECO:0000256" key="9">
    <source>
        <dbReference type="ARBA" id="ARBA00022898"/>
    </source>
</evidence>
<accession>A0A560FA07</accession>
<sequence length="885" mass="98613">MVSVNIAAVQQTCKADAAMSCFERNDSVIDQPVPSVPPESVPQDSVPQDAAQATPIPPADEAPPPAPVDRDTMRAAIVAKLMYAVGKNPEVASQRDWFIATTLAVRDRIVDQWMASTRATYESKRKRVYYLSLEFLIGRLLVDALMETGLTEPVRQALDDLGVDLDQLRKIEPDAALGNGGLGRLAACFMESMATLQIAAHGYGIRYDHGLFRQVIKDGWQREYPENWLTFGNPWEFERPEVDYSVGFGGTVETVEVSEEVTRHYWRPEETVDAIAFDTPVPGWRARHVNTLRLWSARAPDALRLDAFNQGDHVGALAARVRLEAISKVLYPSDATPAGLELRLRQEYFFVSASMQDIIRRHKQHHGELELLPEKVAIQLNDTHPAIAIAELMRVLIDLEDFGWDEAWEITKAVFSYTNHTLLPEALESWPVPLMERLLPRHMQIIYMINARHLDLVRSKGEHDGGVLSELSLIDESHGRRVRMGNLAFIGSHKINGVSALHSDLVQRTLFYQLNRFYPGRIVNKTNGITFRRWLFEANPGLTELLVDCCGARVMDDPAALIDFEKYAGDAGVVDRFRAIRRAKKAELAGLIRRRLDVSVSPDALFDVQIKRIHEYKRQLLNILEIVALYDAIRANPGGNWVPRVKIFAGKAAASYHQAKLIIKLANDVARLVNRDPVVRRLLKVVFLPNYNVSLAEAIIPAADLSEQISTAGMEASGTGNMKLALNGALTIGTLDGANVEIKEHVGDDNIFIFGLTTEQVEERRRKGIDMSDVIAASPLLEEVLDAVGAGVYSPGEPGRFGDLVNSVRHHDYFMVAADFDAYYAAQRAVDARWQDTAAWWRSAIINTAHMGFFSSDRAIAEYATDIWGLPAPRIAGSPHGSREA</sequence>
<keyword evidence="5" id="KW-0963">Cytoplasm</keyword>
<evidence type="ECO:0000256" key="11">
    <source>
        <dbReference type="ARBA" id="ARBA00025174"/>
    </source>
</evidence>
<organism evidence="15 16">
    <name type="scientific">Nitrospirillum amazonense</name>
    <dbReference type="NCBI Taxonomy" id="28077"/>
    <lineage>
        <taxon>Bacteria</taxon>
        <taxon>Pseudomonadati</taxon>
        <taxon>Pseudomonadota</taxon>
        <taxon>Alphaproteobacteria</taxon>
        <taxon>Rhodospirillales</taxon>
        <taxon>Azospirillaceae</taxon>
        <taxon>Nitrospirillum</taxon>
    </lineage>
</organism>
<evidence type="ECO:0000256" key="6">
    <source>
        <dbReference type="ARBA" id="ARBA00022533"/>
    </source>
</evidence>
<dbReference type="GO" id="GO:0005980">
    <property type="term" value="P:glycogen catabolic process"/>
    <property type="evidence" value="ECO:0007669"/>
    <property type="project" value="TreeGrafter"/>
</dbReference>
<dbReference type="Pfam" id="PF00343">
    <property type="entry name" value="Phosphorylase"/>
    <property type="match status" value="1"/>
</dbReference>
<dbReference type="PANTHER" id="PTHR11468:SF3">
    <property type="entry name" value="GLYCOGEN PHOSPHORYLASE, LIVER FORM"/>
    <property type="match status" value="1"/>
</dbReference>
<comment type="catalytic activity">
    <reaction evidence="1 13">
        <text>[(1-&gt;4)-alpha-D-glucosyl](n) + phosphate = [(1-&gt;4)-alpha-D-glucosyl](n-1) + alpha-D-glucose 1-phosphate</text>
        <dbReference type="Rhea" id="RHEA:41732"/>
        <dbReference type="Rhea" id="RHEA-COMP:9584"/>
        <dbReference type="Rhea" id="RHEA-COMP:9586"/>
        <dbReference type="ChEBI" id="CHEBI:15444"/>
        <dbReference type="ChEBI" id="CHEBI:43474"/>
        <dbReference type="ChEBI" id="CHEBI:58601"/>
        <dbReference type="EC" id="2.4.1.1"/>
    </reaction>
</comment>
<evidence type="ECO:0000256" key="1">
    <source>
        <dbReference type="ARBA" id="ARBA00001275"/>
    </source>
</evidence>
<comment type="similarity">
    <text evidence="4 13">Belongs to the glycogen phosphorylase family.</text>
</comment>
<evidence type="ECO:0000256" key="3">
    <source>
        <dbReference type="ARBA" id="ARBA00004496"/>
    </source>
</evidence>
<comment type="subcellular location">
    <subcellularLocation>
        <location evidence="3">Cytoplasm</location>
    </subcellularLocation>
</comment>
<comment type="function">
    <text evidence="11">Phosphorylase is an important allosteric enzyme in carbohydrate metabolism. Enzymes from different sources differ in their regulatory mechanisms and in their natural substrates. However, all known phosphorylases share catalytic and structural properties.</text>
</comment>
<protein>
    <recommendedName>
        <fullName evidence="13">Alpha-1,4 glucan phosphorylase</fullName>
        <ecNumber evidence="13">2.4.1.1</ecNumber>
    </recommendedName>
</protein>
<keyword evidence="8 13" id="KW-0808">Transferase</keyword>
<dbReference type="PROSITE" id="PS00102">
    <property type="entry name" value="PHOSPHORYLASE"/>
    <property type="match status" value="1"/>
</dbReference>
<keyword evidence="7 13" id="KW-0328">Glycosyltransferase</keyword>
<dbReference type="CDD" id="cd04300">
    <property type="entry name" value="GT35_Glycogen_Phosphorylase"/>
    <property type="match status" value="1"/>
</dbReference>
<dbReference type="AlphaFoldDB" id="A0A560FA07"/>
<dbReference type="NCBIfam" id="TIGR02093">
    <property type="entry name" value="P_ylase"/>
    <property type="match status" value="1"/>
</dbReference>
<keyword evidence="6" id="KW-0021">Allosteric enzyme</keyword>
<evidence type="ECO:0000256" key="8">
    <source>
        <dbReference type="ARBA" id="ARBA00022679"/>
    </source>
</evidence>